<keyword evidence="3" id="KW-0378">Hydrolase</keyword>
<reference evidence="3" key="1">
    <citation type="submission" date="2022-06" db="EMBL/GenBank/DDBJ databases">
        <title>Sphingomonas sp. nov. isolated from rhizosphere soil of tomato.</title>
        <authorList>
            <person name="Dong H."/>
            <person name="Gao R."/>
        </authorList>
    </citation>
    <scope>NUCLEOTIDE SEQUENCE</scope>
    <source>
        <strain evidence="3">MMSM24</strain>
    </source>
</reference>
<name>A0AA41ZIX6_9SPHN</name>
<dbReference type="PROSITE" id="PS50106">
    <property type="entry name" value="PDZ"/>
    <property type="match status" value="1"/>
</dbReference>
<dbReference type="InterPro" id="IPR021109">
    <property type="entry name" value="Peptidase_aspartic_dom_sf"/>
</dbReference>
<dbReference type="SUPFAM" id="SSF50156">
    <property type="entry name" value="PDZ domain-like"/>
    <property type="match status" value="1"/>
</dbReference>
<dbReference type="SMART" id="SM00228">
    <property type="entry name" value="PDZ"/>
    <property type="match status" value="1"/>
</dbReference>
<keyword evidence="3" id="KW-0645">Protease</keyword>
<dbReference type="GO" id="GO:0006508">
    <property type="term" value="P:proteolysis"/>
    <property type="evidence" value="ECO:0007669"/>
    <property type="project" value="UniProtKB-KW"/>
</dbReference>
<dbReference type="InterPro" id="IPR041489">
    <property type="entry name" value="PDZ_6"/>
</dbReference>
<sequence length="613" mass="65071">MRPFAAAVLTFSLAASAHAEPATTVDAVLAANRAAVKMPTAGAVELRYTNTASGLTGPLTLRYDVATGAYAEEQEAQGIRSSDGFDGKTPWQQDISLAYTPQLGGDRPLTAASAAYRNANLWWRADRGGAKITLAGRDTIDARAQDHLVVTLKQGHRFDAWFDAETHFLTRIAEMRQFFHVTENYSDYRPESGAMLAHKVVTDQGLGPESLSTSLLQSATFGASRPLGAYAMPKVALTGAEIVGGASHASVPFRFLNNHIYVEAMVNGKGPYTFIVDTGGHTLLSPKLVREVGLQAVGAAVTSGAGEGHETTGFVHFDEIAIGHVRLKDQTGFATNIYDPSIEGIAVDGMVGFELFRRLVTTIDYGGKTLSFTRPADFRASPALGSAVPFVFYDHLPFVSGSVMGMPARFDIDTGSRSEIDFTSPFVKANDLRAKFAKGTSAVTGWGVGGPARSYVVRLPALKLGEVPVSNIAAGLSEAKGGSISDPAYDGNIGSGLLKRFVVTFDYANQIMYLKRIVPEPEDVGTFDRSGLWINAKNGGYEVTDVAKDSAGAAAGLAVGDVIVAIDGTPVAAEQLADARRLFRSRPAGSTIALQVRRGGETRAVALTLRDQI</sequence>
<accession>A0AA41ZIX6</accession>
<feature type="chain" id="PRO_5041297798" evidence="1">
    <location>
        <begin position="20"/>
        <end position="613"/>
    </location>
</feature>
<gene>
    <name evidence="3" type="ORF">NEE01_22380</name>
</gene>
<dbReference type="GO" id="GO:0008233">
    <property type="term" value="F:peptidase activity"/>
    <property type="evidence" value="ECO:0007669"/>
    <property type="project" value="UniProtKB-KW"/>
</dbReference>
<evidence type="ECO:0000259" key="2">
    <source>
        <dbReference type="PROSITE" id="PS50106"/>
    </source>
</evidence>
<dbReference type="InterPro" id="IPR001478">
    <property type="entry name" value="PDZ"/>
</dbReference>
<dbReference type="RefSeq" id="WP_265271642.1">
    <property type="nucleotide sequence ID" value="NZ_JANFAV010000024.1"/>
</dbReference>
<dbReference type="EMBL" id="JANFAV010000024">
    <property type="protein sequence ID" value="MCW6537536.1"/>
    <property type="molecule type" value="Genomic_DNA"/>
</dbReference>
<dbReference type="CDD" id="cd05483">
    <property type="entry name" value="retropepsin_like_bacteria"/>
    <property type="match status" value="1"/>
</dbReference>
<feature type="domain" description="PDZ" evidence="2">
    <location>
        <begin position="531"/>
        <end position="598"/>
    </location>
</feature>
<protein>
    <submittedName>
        <fullName evidence="3">Aspartyl protease family protein</fullName>
    </submittedName>
</protein>
<dbReference type="Gene3D" id="2.40.70.10">
    <property type="entry name" value="Acid Proteases"/>
    <property type="match status" value="2"/>
</dbReference>
<organism evidence="3 4">
    <name type="scientific">Sphingomonas lycopersici</name>
    <dbReference type="NCBI Taxonomy" id="2951807"/>
    <lineage>
        <taxon>Bacteria</taxon>
        <taxon>Pseudomonadati</taxon>
        <taxon>Pseudomonadota</taxon>
        <taxon>Alphaproteobacteria</taxon>
        <taxon>Sphingomonadales</taxon>
        <taxon>Sphingomonadaceae</taxon>
        <taxon>Sphingomonas</taxon>
    </lineage>
</organism>
<dbReference type="Pfam" id="PF13650">
    <property type="entry name" value="Asp_protease_2"/>
    <property type="match status" value="1"/>
</dbReference>
<dbReference type="AlphaFoldDB" id="A0AA41ZIX6"/>
<proteinExistence type="predicted"/>
<keyword evidence="1" id="KW-0732">Signal</keyword>
<dbReference type="SUPFAM" id="SSF50630">
    <property type="entry name" value="Acid proteases"/>
    <property type="match status" value="1"/>
</dbReference>
<keyword evidence="4" id="KW-1185">Reference proteome</keyword>
<comment type="caution">
    <text evidence="3">The sequence shown here is derived from an EMBL/GenBank/DDBJ whole genome shotgun (WGS) entry which is preliminary data.</text>
</comment>
<dbReference type="Proteomes" id="UP001165565">
    <property type="component" value="Unassembled WGS sequence"/>
</dbReference>
<dbReference type="InterPro" id="IPR036034">
    <property type="entry name" value="PDZ_sf"/>
</dbReference>
<dbReference type="Gene3D" id="2.30.42.10">
    <property type="match status" value="1"/>
</dbReference>
<dbReference type="Pfam" id="PF17820">
    <property type="entry name" value="PDZ_6"/>
    <property type="match status" value="1"/>
</dbReference>
<evidence type="ECO:0000313" key="4">
    <source>
        <dbReference type="Proteomes" id="UP001165565"/>
    </source>
</evidence>
<dbReference type="InterPro" id="IPR034122">
    <property type="entry name" value="Retropepsin-like_bacterial"/>
</dbReference>
<feature type="signal peptide" evidence="1">
    <location>
        <begin position="1"/>
        <end position="19"/>
    </location>
</feature>
<evidence type="ECO:0000313" key="3">
    <source>
        <dbReference type="EMBL" id="MCW6537536.1"/>
    </source>
</evidence>
<evidence type="ECO:0000256" key="1">
    <source>
        <dbReference type="SAM" id="SignalP"/>
    </source>
</evidence>